<name>A0A1Y2C9E6_9FUNG</name>
<dbReference type="Proteomes" id="UP000193642">
    <property type="component" value="Unassembled WGS sequence"/>
</dbReference>
<evidence type="ECO:0000313" key="2">
    <source>
        <dbReference type="EMBL" id="ORY43660.1"/>
    </source>
</evidence>
<organism evidence="2 3">
    <name type="scientific">Rhizoclosmatium globosum</name>
    <dbReference type="NCBI Taxonomy" id="329046"/>
    <lineage>
        <taxon>Eukaryota</taxon>
        <taxon>Fungi</taxon>
        <taxon>Fungi incertae sedis</taxon>
        <taxon>Chytridiomycota</taxon>
        <taxon>Chytridiomycota incertae sedis</taxon>
        <taxon>Chytridiomycetes</taxon>
        <taxon>Chytridiales</taxon>
        <taxon>Chytriomycetaceae</taxon>
        <taxon>Rhizoclosmatium</taxon>
    </lineage>
</organism>
<gene>
    <name evidence="2" type="ORF">BCR33DRAFT_717342</name>
</gene>
<comment type="caution">
    <text evidence="2">The sequence shown here is derived from an EMBL/GenBank/DDBJ whole genome shotgun (WGS) entry which is preliminary data.</text>
</comment>
<dbReference type="AlphaFoldDB" id="A0A1Y2C9E6"/>
<protein>
    <submittedName>
        <fullName evidence="2">Uncharacterized protein</fullName>
    </submittedName>
</protein>
<evidence type="ECO:0000313" key="3">
    <source>
        <dbReference type="Proteomes" id="UP000193642"/>
    </source>
</evidence>
<feature type="non-terminal residue" evidence="2">
    <location>
        <position position="281"/>
    </location>
</feature>
<proteinExistence type="predicted"/>
<evidence type="ECO:0000256" key="1">
    <source>
        <dbReference type="SAM" id="SignalP"/>
    </source>
</evidence>
<sequence length="281" mass="29755">MFLLKIITLAIVVTRTVADVTIYSDGVFYEGQTVPPISYVERMDTNYLFTVTANVGQTVYIQTTCLSEFGYPFQLLPTTYDCTFNIPVDNLNGGSVFNFTATIPRTGSYKGWTAKWTSTIPDDDSGIYPDDLFKQVYAYEIEDETTVSTLAPSSINSFTSATSSILTSTASSLATTSTLAISTTVSTTSFTTAASTLSSTNVPDSTTNPVATSTTYLATSTVPISSTSLISTLLSSVTSTEASSSFTLTSTEVVSSSVTTLATTAPISSTDLISESFTTLA</sequence>
<feature type="chain" id="PRO_5010994696" evidence="1">
    <location>
        <begin position="19"/>
        <end position="281"/>
    </location>
</feature>
<feature type="signal peptide" evidence="1">
    <location>
        <begin position="1"/>
        <end position="18"/>
    </location>
</feature>
<keyword evidence="1" id="KW-0732">Signal</keyword>
<keyword evidence="3" id="KW-1185">Reference proteome</keyword>
<reference evidence="2 3" key="1">
    <citation type="submission" date="2016-07" db="EMBL/GenBank/DDBJ databases">
        <title>Pervasive Adenine N6-methylation of Active Genes in Fungi.</title>
        <authorList>
            <consortium name="DOE Joint Genome Institute"/>
            <person name="Mondo S.J."/>
            <person name="Dannebaum R.O."/>
            <person name="Kuo R.C."/>
            <person name="Labutti K."/>
            <person name="Haridas S."/>
            <person name="Kuo A."/>
            <person name="Salamov A."/>
            <person name="Ahrendt S.R."/>
            <person name="Lipzen A."/>
            <person name="Sullivan W."/>
            <person name="Andreopoulos W.B."/>
            <person name="Clum A."/>
            <person name="Lindquist E."/>
            <person name="Daum C."/>
            <person name="Ramamoorthy G.K."/>
            <person name="Gryganskyi A."/>
            <person name="Culley D."/>
            <person name="Magnuson J.K."/>
            <person name="James T.Y."/>
            <person name="O'Malley M.A."/>
            <person name="Stajich J.E."/>
            <person name="Spatafora J.W."/>
            <person name="Visel A."/>
            <person name="Grigoriev I.V."/>
        </authorList>
    </citation>
    <scope>NUCLEOTIDE SEQUENCE [LARGE SCALE GENOMIC DNA]</scope>
    <source>
        <strain evidence="2 3">JEL800</strain>
    </source>
</reference>
<accession>A0A1Y2C9E6</accession>
<dbReference type="EMBL" id="MCGO01000024">
    <property type="protein sequence ID" value="ORY43660.1"/>
    <property type="molecule type" value="Genomic_DNA"/>
</dbReference>